<organism evidence="1 2">
    <name type="scientific">Ditylenchus dipsaci</name>
    <dbReference type="NCBI Taxonomy" id="166011"/>
    <lineage>
        <taxon>Eukaryota</taxon>
        <taxon>Metazoa</taxon>
        <taxon>Ecdysozoa</taxon>
        <taxon>Nematoda</taxon>
        <taxon>Chromadorea</taxon>
        <taxon>Rhabditida</taxon>
        <taxon>Tylenchina</taxon>
        <taxon>Tylenchomorpha</taxon>
        <taxon>Sphaerularioidea</taxon>
        <taxon>Anguinidae</taxon>
        <taxon>Anguininae</taxon>
        <taxon>Ditylenchus</taxon>
    </lineage>
</organism>
<dbReference type="Proteomes" id="UP000887574">
    <property type="component" value="Unplaced"/>
</dbReference>
<dbReference type="AlphaFoldDB" id="A0A915EK72"/>
<protein>
    <submittedName>
        <fullName evidence="2">Uncharacterized protein</fullName>
    </submittedName>
</protein>
<evidence type="ECO:0000313" key="1">
    <source>
        <dbReference type="Proteomes" id="UP000887574"/>
    </source>
</evidence>
<accession>A0A915EK72</accession>
<reference evidence="2" key="1">
    <citation type="submission" date="2022-11" db="UniProtKB">
        <authorList>
            <consortium name="WormBaseParasite"/>
        </authorList>
    </citation>
    <scope>IDENTIFICATION</scope>
</reference>
<sequence length="70" mass="8089">MKESAQEVLTQSKASEPLVREIAQNIEVLDDLWLELQSGATIRQQILVQCLQKAEPFWLEYEKCQNGWLA</sequence>
<dbReference type="WBParaSite" id="jg7178">
    <property type="protein sequence ID" value="jg7178"/>
    <property type="gene ID" value="jg7178"/>
</dbReference>
<proteinExistence type="predicted"/>
<evidence type="ECO:0000313" key="2">
    <source>
        <dbReference type="WBParaSite" id="jg7178"/>
    </source>
</evidence>
<keyword evidence="1" id="KW-1185">Reference proteome</keyword>
<name>A0A915EK72_9BILA</name>